<organism evidence="1 2">
    <name type="scientific">Bradyrhizobium aeschynomenes</name>
    <dbReference type="NCBI Taxonomy" id="2734909"/>
    <lineage>
        <taxon>Bacteria</taxon>
        <taxon>Pseudomonadati</taxon>
        <taxon>Pseudomonadota</taxon>
        <taxon>Alphaproteobacteria</taxon>
        <taxon>Hyphomicrobiales</taxon>
        <taxon>Nitrobacteraceae</taxon>
        <taxon>Bradyrhizobium</taxon>
    </lineage>
</organism>
<gene>
    <name evidence="1" type="ORF">HL667_29080</name>
</gene>
<dbReference type="Proteomes" id="UP000886476">
    <property type="component" value="Unassembled WGS sequence"/>
</dbReference>
<comment type="caution">
    <text evidence="1">The sequence shown here is derived from an EMBL/GenBank/DDBJ whole genome shotgun (WGS) entry which is preliminary data.</text>
</comment>
<evidence type="ECO:0000313" key="2">
    <source>
        <dbReference type="Proteomes" id="UP000886476"/>
    </source>
</evidence>
<protein>
    <recommendedName>
        <fullName evidence="3">Cyclase dehydrase</fullName>
    </recommendedName>
</protein>
<dbReference type="RefSeq" id="WP_172114138.1">
    <property type="nucleotide sequence ID" value="NZ_JABFDM010000003.1"/>
</dbReference>
<accession>A0ABX2CLM8</accession>
<sequence length="180" mass="19123">MFHFSNLVRSKGDPKIIATGPSSLTAADRLARGLGWFSIALGTLELLAPHRVTRALGMEGREGLVRAYGVRELLTGVMTLSVEKKAGLWSRVAGDGLDMATLLGEVRPSNPRVGTVMAALVMVGGITVLDYLAAQDVARQHDARRGRKRLYFDRSGFPKGVTAARGAAALPRPTSTPAAT</sequence>
<reference evidence="1" key="1">
    <citation type="submission" date="2020-05" db="EMBL/GenBank/DDBJ databases">
        <title>Nod-independent and nitrogen-fixing Bradyrhizobium aeschynomene sp. nov. isolated from nodules of Aeschynomene indica.</title>
        <authorList>
            <person name="Zhang Z."/>
        </authorList>
    </citation>
    <scope>NUCLEOTIDE SEQUENCE</scope>
    <source>
        <strain evidence="1">83012</strain>
    </source>
</reference>
<dbReference type="EMBL" id="JABFDN010000014">
    <property type="protein sequence ID" value="NPU69089.1"/>
    <property type="molecule type" value="Genomic_DNA"/>
</dbReference>
<name>A0ABX2CLM8_9BRAD</name>
<keyword evidence="2" id="KW-1185">Reference proteome</keyword>
<evidence type="ECO:0008006" key="3">
    <source>
        <dbReference type="Google" id="ProtNLM"/>
    </source>
</evidence>
<evidence type="ECO:0000313" key="1">
    <source>
        <dbReference type="EMBL" id="NPU69089.1"/>
    </source>
</evidence>
<proteinExistence type="predicted"/>